<dbReference type="Pfam" id="PF21317">
    <property type="entry name" value="BetaGal_ABD_1"/>
    <property type="match status" value="1"/>
</dbReference>
<keyword evidence="2 4" id="KW-0378">Hydrolase</keyword>
<dbReference type="GeneTree" id="ENSGT00950000182942"/>
<comment type="similarity">
    <text evidence="1 5">Belongs to the glycosyl hydrolase 35 family.</text>
</comment>
<dbReference type="AlphaFoldDB" id="A0A8B9XWB9"/>
<dbReference type="SUPFAM" id="SSF49785">
    <property type="entry name" value="Galactose-binding domain-like"/>
    <property type="match status" value="1"/>
</dbReference>
<feature type="domain" description="Glycoside hydrolase 35 catalytic" evidence="7">
    <location>
        <begin position="147"/>
        <end position="393"/>
    </location>
</feature>
<evidence type="ECO:0000259" key="9">
    <source>
        <dbReference type="Pfam" id="PF21467"/>
    </source>
</evidence>
<dbReference type="InterPro" id="IPR001944">
    <property type="entry name" value="Glycoside_Hdrlase_35"/>
</dbReference>
<dbReference type="Gene3D" id="2.60.120.260">
    <property type="entry name" value="Galactose-binding domain-like"/>
    <property type="match status" value="2"/>
</dbReference>
<feature type="region of interest" description="Disordered" evidence="6">
    <location>
        <begin position="62"/>
        <end position="136"/>
    </location>
</feature>
<evidence type="ECO:0000313" key="10">
    <source>
        <dbReference type="Ensembl" id="ENSBGRP00000026278.1"/>
    </source>
</evidence>
<reference evidence="10" key="1">
    <citation type="submission" date="2019-05" db="EMBL/GenBank/DDBJ databases">
        <authorList>
            <person name="Zhang S."/>
            <person name="Liu J."/>
        </authorList>
    </citation>
    <scope>NUCLEOTIDE SEQUENCE [LARGE SCALE GENOMIC DNA]</scope>
</reference>
<evidence type="ECO:0000256" key="5">
    <source>
        <dbReference type="RuleBase" id="RU003679"/>
    </source>
</evidence>
<dbReference type="Proteomes" id="UP000694520">
    <property type="component" value="Chromosome 13"/>
</dbReference>
<evidence type="ECO:0000259" key="7">
    <source>
        <dbReference type="Pfam" id="PF01301"/>
    </source>
</evidence>
<dbReference type="GO" id="GO:0004565">
    <property type="term" value="F:beta-galactosidase activity"/>
    <property type="evidence" value="ECO:0007669"/>
    <property type="project" value="UniProtKB-EC"/>
</dbReference>
<dbReference type="Pfam" id="PF21467">
    <property type="entry name" value="BetaGal_gal-bd"/>
    <property type="match status" value="1"/>
</dbReference>
<reference evidence="10" key="2">
    <citation type="submission" date="2025-05" db="UniProtKB">
        <authorList>
            <consortium name="Ensembl"/>
        </authorList>
    </citation>
    <scope>IDENTIFICATION</scope>
</reference>
<dbReference type="SUPFAM" id="SSF51445">
    <property type="entry name" value="(Trans)glycosidases"/>
    <property type="match status" value="1"/>
</dbReference>
<protein>
    <recommendedName>
        <fullName evidence="4">Beta-galactosidase</fullName>
        <ecNumber evidence="4">3.2.1.23</ecNumber>
    </recommendedName>
</protein>
<dbReference type="EC" id="3.2.1.23" evidence="4"/>
<accession>A0A8B9XWB9</accession>
<keyword evidence="11" id="KW-1185">Reference proteome</keyword>
<dbReference type="Ensembl" id="ENSBGRT00000030515.1">
    <property type="protein sequence ID" value="ENSBGRP00000026438.1"/>
    <property type="gene ID" value="ENSBGRG00000016150.1"/>
</dbReference>
<name>A0A8B9XWB9_BOSMU</name>
<evidence type="ECO:0000256" key="4">
    <source>
        <dbReference type="RuleBase" id="RU000675"/>
    </source>
</evidence>
<feature type="compositionally biased region" description="Gly residues" evidence="6">
    <location>
        <begin position="88"/>
        <end position="99"/>
    </location>
</feature>
<dbReference type="InterPro" id="IPR031330">
    <property type="entry name" value="Gly_Hdrlase_35_cat"/>
</dbReference>
<dbReference type="InterPro" id="IPR048912">
    <property type="entry name" value="BetaGal1-like_ABD1"/>
</dbReference>
<dbReference type="PANTHER" id="PTHR23421">
    <property type="entry name" value="BETA-GALACTOSIDASE RELATED"/>
    <property type="match status" value="1"/>
</dbReference>
<feature type="region of interest" description="Disordered" evidence="6">
    <location>
        <begin position="656"/>
        <end position="690"/>
    </location>
</feature>
<dbReference type="Gene3D" id="3.20.20.80">
    <property type="entry name" value="Glycosidases"/>
    <property type="match status" value="1"/>
</dbReference>
<evidence type="ECO:0000256" key="2">
    <source>
        <dbReference type="ARBA" id="ARBA00022801"/>
    </source>
</evidence>
<dbReference type="PRINTS" id="PR00742">
    <property type="entry name" value="GLHYDRLASE35"/>
</dbReference>
<evidence type="ECO:0000259" key="8">
    <source>
        <dbReference type="Pfam" id="PF21317"/>
    </source>
</evidence>
<dbReference type="InterPro" id="IPR019801">
    <property type="entry name" value="Glyco_hydro_35_CS"/>
</dbReference>
<dbReference type="PROSITE" id="PS01182">
    <property type="entry name" value="GLYCOSYL_HYDROL_F35"/>
    <property type="match status" value="1"/>
</dbReference>
<sequence>MEPPRAGERHIRLLWEPGPGVGSVTRLGWGWGSEGRGPMGHLGRGGRGGSLCWPHALHHDPATPRPGLLPKHSPAVPPQSGCADIPGWGPGGDPGGVGEGVSALQGASCPQHPQPPREGWAGEGRGPWALFPPAPSPESGLLQPPRAFILLAAEVGLWVILRPGPYICSEVDLGGLPSWLLRDPDMRLRTTYKGFTEAVDLYFDHLMLRVVPLQYKHGGPIIAVQVENEYGSYNKDPAYMPYIKKALQDRGIAELLLTSDNQGGLKSGVLDGVLATINLQSQSELQLFTTILLGAQGSQPKMVMEYWTGWFDSWGGPHYILDSSEVLNTVSAIVKAGSSINLYMFHGGTNFGFIGGAMHFQDYKPDVTSYDYDAVLTEAGDYTAKYTKLREFFGSMAGAPLPVPPDLLPKTAYDPVTPAFYVSLWDALNFLELPVTSEHPVNMENLPINGGSGQSFGYTLYETTVTASGVLTALVRDRGQVFLNTFFLGTLDYKKKTIVIPTVQGFTTLRILVENCGRVNYGDNIDQQRKGIIGNVYLNDSPLKKFKIYSLEMDRSFLQRFTADKWKPLTEEPVFPAFFLGALSVLDSPYDTFVKLEGWEKGVVFINNQNLGRYWNIGPQETLYLPGAWLDVGLNKVGACPLGPLLSPALPAPPRFPGGLGGRERTDVPPGDRLAISPRSSSLKRRWRNG</sequence>
<comment type="catalytic activity">
    <reaction evidence="4">
        <text>Hydrolysis of terminal non-reducing beta-D-galactose residues in beta-D-galactosides.</text>
        <dbReference type="EC" id="3.2.1.23"/>
    </reaction>
</comment>
<gene>
    <name evidence="10" type="primary">GLB1L2</name>
</gene>
<evidence type="ECO:0000256" key="6">
    <source>
        <dbReference type="SAM" id="MobiDB-lite"/>
    </source>
</evidence>
<feature type="domain" description="Beta-galactosidase galactose-binding" evidence="9">
    <location>
        <begin position="576"/>
        <end position="635"/>
    </location>
</feature>
<organism evidence="10 11">
    <name type="scientific">Bos mutus grunniens</name>
    <name type="common">Wild yak</name>
    <name type="synonym">Bos grunniens</name>
    <dbReference type="NCBI Taxonomy" id="30521"/>
    <lineage>
        <taxon>Eukaryota</taxon>
        <taxon>Metazoa</taxon>
        <taxon>Chordata</taxon>
        <taxon>Craniata</taxon>
        <taxon>Vertebrata</taxon>
        <taxon>Euteleostomi</taxon>
        <taxon>Mammalia</taxon>
        <taxon>Eutheria</taxon>
        <taxon>Laurasiatheria</taxon>
        <taxon>Artiodactyla</taxon>
        <taxon>Ruminantia</taxon>
        <taxon>Pecora</taxon>
        <taxon>Bovidae</taxon>
        <taxon>Bovinae</taxon>
        <taxon>Bos</taxon>
    </lineage>
</organism>
<dbReference type="InterPro" id="IPR017853">
    <property type="entry name" value="GH"/>
</dbReference>
<feature type="domain" description="Beta-galactosidase 1-like first all-beta" evidence="8">
    <location>
        <begin position="453"/>
        <end position="552"/>
    </location>
</feature>
<evidence type="ECO:0000313" key="11">
    <source>
        <dbReference type="Proteomes" id="UP000694520"/>
    </source>
</evidence>
<evidence type="ECO:0000256" key="1">
    <source>
        <dbReference type="ARBA" id="ARBA00009809"/>
    </source>
</evidence>
<dbReference type="InterPro" id="IPR048913">
    <property type="entry name" value="BetaGal_gal-bd"/>
</dbReference>
<dbReference type="InterPro" id="IPR008979">
    <property type="entry name" value="Galactose-bd-like_sf"/>
</dbReference>
<dbReference type="FunFam" id="2.60.120.260:FF:000049">
    <property type="entry name" value="Beta-galactosidase"/>
    <property type="match status" value="1"/>
</dbReference>
<keyword evidence="3 4" id="KW-0326">Glycosidase</keyword>
<dbReference type="GO" id="GO:0005975">
    <property type="term" value="P:carbohydrate metabolic process"/>
    <property type="evidence" value="ECO:0007669"/>
    <property type="project" value="InterPro"/>
</dbReference>
<proteinExistence type="inferred from homology"/>
<dbReference type="Ensembl" id="ENSBGRT00000030339.1">
    <property type="protein sequence ID" value="ENSBGRP00000026278.1"/>
    <property type="gene ID" value="ENSBGRG00000016150.1"/>
</dbReference>
<evidence type="ECO:0000256" key="3">
    <source>
        <dbReference type="ARBA" id="ARBA00023295"/>
    </source>
</evidence>
<dbReference type="Pfam" id="PF01301">
    <property type="entry name" value="Glyco_hydro_35"/>
    <property type="match status" value="1"/>
</dbReference>